<dbReference type="PANTHER" id="PTHR43161:SF9">
    <property type="entry name" value="SORBITOL DEHYDROGENASE"/>
    <property type="match status" value="1"/>
</dbReference>
<comment type="similarity">
    <text evidence="2 6">Belongs to the zinc-containing alcohol dehydrogenase family.</text>
</comment>
<dbReference type="SMART" id="SM00829">
    <property type="entry name" value="PKS_ER"/>
    <property type="match status" value="1"/>
</dbReference>
<reference evidence="8" key="1">
    <citation type="submission" date="2022-06" db="EMBL/GenBank/DDBJ databases">
        <title>Genomic Encyclopedia of Archaeal and Bacterial Type Strains, Phase II (KMG-II): from individual species to whole genera.</title>
        <authorList>
            <person name="Goeker M."/>
        </authorList>
    </citation>
    <scope>NUCLEOTIDE SEQUENCE</scope>
    <source>
        <strain evidence="8">DSM 43935</strain>
    </source>
</reference>
<dbReference type="InterPro" id="IPR011032">
    <property type="entry name" value="GroES-like_sf"/>
</dbReference>
<evidence type="ECO:0000313" key="9">
    <source>
        <dbReference type="Proteomes" id="UP001206128"/>
    </source>
</evidence>
<evidence type="ECO:0000259" key="7">
    <source>
        <dbReference type="SMART" id="SM00829"/>
    </source>
</evidence>
<proteinExistence type="inferred from homology"/>
<name>A0AAE3G8D9_9PSEU</name>
<protein>
    <submittedName>
        <fullName evidence="8">L-idonate 5-dehydrogenase</fullName>
    </submittedName>
</protein>
<keyword evidence="4 6" id="KW-0862">Zinc</keyword>
<dbReference type="InterPro" id="IPR013154">
    <property type="entry name" value="ADH-like_N"/>
</dbReference>
<keyword evidence="3 6" id="KW-0479">Metal-binding</keyword>
<evidence type="ECO:0000256" key="1">
    <source>
        <dbReference type="ARBA" id="ARBA00001947"/>
    </source>
</evidence>
<comment type="cofactor">
    <cofactor evidence="1 6">
        <name>Zn(2+)</name>
        <dbReference type="ChEBI" id="CHEBI:29105"/>
    </cofactor>
</comment>
<dbReference type="SUPFAM" id="SSF50129">
    <property type="entry name" value="GroES-like"/>
    <property type="match status" value="1"/>
</dbReference>
<dbReference type="InterPro" id="IPR020843">
    <property type="entry name" value="ER"/>
</dbReference>
<dbReference type="RefSeq" id="WP_253766394.1">
    <property type="nucleotide sequence ID" value="NZ_JAMTCK010000001.1"/>
</dbReference>
<evidence type="ECO:0000313" key="8">
    <source>
        <dbReference type="EMBL" id="MCP2163606.1"/>
    </source>
</evidence>
<comment type="caution">
    <text evidence="8">The sequence shown here is derived from an EMBL/GenBank/DDBJ whole genome shotgun (WGS) entry which is preliminary data.</text>
</comment>
<sequence length="342" mass="35106">MQAVVIHGARDLRLDDIERPAPGPDDVLVAVEYGGICGSDLHYWQHGATGTSILREPMVLGHEVAGVVAAVGSGITDVHTGQPVTLHPATTCDHCPECRGGHPNLCADVSYFGSAARLPHSPGAFARYRVVPRAQVRPLPPGVSTRHGAVAEPLGVAVHAVRRAGSVRGRRVLVNGAGPIGCLVVAAAKALGAGEVHASDLTAASLGIAAAMGADHTVQVGTGQSLPAEVDVVFEASGAPAAVGACLTALRRGGTLVQVGNLPAGQVSVELAPLVSREITYVGSFRFVDEISDAVALIAEGLDVEPLLTHTFPVDQVETAFRTALDRSVASKVLLDFTSARA</sequence>
<dbReference type="InterPro" id="IPR013149">
    <property type="entry name" value="ADH-like_C"/>
</dbReference>
<dbReference type="SUPFAM" id="SSF51735">
    <property type="entry name" value="NAD(P)-binding Rossmann-fold domains"/>
    <property type="match status" value="1"/>
</dbReference>
<keyword evidence="5" id="KW-0560">Oxidoreductase</keyword>
<dbReference type="PROSITE" id="PS00059">
    <property type="entry name" value="ADH_ZINC"/>
    <property type="match status" value="1"/>
</dbReference>
<dbReference type="GO" id="GO:0008270">
    <property type="term" value="F:zinc ion binding"/>
    <property type="evidence" value="ECO:0007669"/>
    <property type="project" value="InterPro"/>
</dbReference>
<evidence type="ECO:0000256" key="6">
    <source>
        <dbReference type="RuleBase" id="RU361277"/>
    </source>
</evidence>
<feature type="domain" description="Enoyl reductase (ER)" evidence="7">
    <location>
        <begin position="8"/>
        <end position="335"/>
    </location>
</feature>
<evidence type="ECO:0000256" key="3">
    <source>
        <dbReference type="ARBA" id="ARBA00022723"/>
    </source>
</evidence>
<organism evidence="8 9">
    <name type="scientific">Goodfellowiella coeruleoviolacea</name>
    <dbReference type="NCBI Taxonomy" id="334858"/>
    <lineage>
        <taxon>Bacteria</taxon>
        <taxon>Bacillati</taxon>
        <taxon>Actinomycetota</taxon>
        <taxon>Actinomycetes</taxon>
        <taxon>Pseudonocardiales</taxon>
        <taxon>Pseudonocardiaceae</taxon>
        <taxon>Goodfellowiella</taxon>
    </lineage>
</organism>
<accession>A0AAE3G8D9</accession>
<dbReference type="Gene3D" id="3.40.50.720">
    <property type="entry name" value="NAD(P)-binding Rossmann-like Domain"/>
    <property type="match status" value="1"/>
</dbReference>
<dbReference type="PANTHER" id="PTHR43161">
    <property type="entry name" value="SORBITOL DEHYDROGENASE"/>
    <property type="match status" value="1"/>
</dbReference>
<dbReference type="Pfam" id="PF00107">
    <property type="entry name" value="ADH_zinc_N"/>
    <property type="match status" value="1"/>
</dbReference>
<dbReference type="InterPro" id="IPR002328">
    <property type="entry name" value="ADH_Zn_CS"/>
</dbReference>
<evidence type="ECO:0000256" key="4">
    <source>
        <dbReference type="ARBA" id="ARBA00022833"/>
    </source>
</evidence>
<evidence type="ECO:0000256" key="5">
    <source>
        <dbReference type="ARBA" id="ARBA00023002"/>
    </source>
</evidence>
<dbReference type="Pfam" id="PF08240">
    <property type="entry name" value="ADH_N"/>
    <property type="match status" value="1"/>
</dbReference>
<keyword evidence="9" id="KW-1185">Reference proteome</keyword>
<dbReference type="EMBL" id="JAMTCK010000001">
    <property type="protein sequence ID" value="MCP2163606.1"/>
    <property type="molecule type" value="Genomic_DNA"/>
</dbReference>
<evidence type="ECO:0000256" key="2">
    <source>
        <dbReference type="ARBA" id="ARBA00008072"/>
    </source>
</evidence>
<dbReference type="Gene3D" id="3.90.180.10">
    <property type="entry name" value="Medium-chain alcohol dehydrogenases, catalytic domain"/>
    <property type="match status" value="1"/>
</dbReference>
<dbReference type="AlphaFoldDB" id="A0AAE3G8D9"/>
<dbReference type="GO" id="GO:0016491">
    <property type="term" value="F:oxidoreductase activity"/>
    <property type="evidence" value="ECO:0007669"/>
    <property type="project" value="UniProtKB-KW"/>
</dbReference>
<dbReference type="CDD" id="cd08232">
    <property type="entry name" value="idonate-5-DH"/>
    <property type="match status" value="1"/>
</dbReference>
<gene>
    <name evidence="8" type="ORF">LX83_000446</name>
</gene>
<dbReference type="Proteomes" id="UP001206128">
    <property type="component" value="Unassembled WGS sequence"/>
</dbReference>
<dbReference type="InterPro" id="IPR036291">
    <property type="entry name" value="NAD(P)-bd_dom_sf"/>
</dbReference>